<protein>
    <submittedName>
        <fullName evidence="1">Uncharacterized protein</fullName>
    </submittedName>
</protein>
<organism evidence="1 2">
    <name type="scientific">Aureibacter tunicatorum</name>
    <dbReference type="NCBI Taxonomy" id="866807"/>
    <lineage>
        <taxon>Bacteria</taxon>
        <taxon>Pseudomonadati</taxon>
        <taxon>Bacteroidota</taxon>
        <taxon>Cytophagia</taxon>
        <taxon>Cytophagales</taxon>
        <taxon>Persicobacteraceae</taxon>
        <taxon>Aureibacter</taxon>
    </lineage>
</organism>
<dbReference type="PROSITE" id="PS51257">
    <property type="entry name" value="PROKAR_LIPOPROTEIN"/>
    <property type="match status" value="1"/>
</dbReference>
<name>A0AAE4BV52_9BACT</name>
<proteinExistence type="predicted"/>
<gene>
    <name evidence="1" type="ORF">HNQ88_004614</name>
</gene>
<evidence type="ECO:0000313" key="1">
    <source>
        <dbReference type="EMBL" id="MDR6241527.1"/>
    </source>
</evidence>
<dbReference type="AlphaFoldDB" id="A0AAE4BV52"/>
<reference evidence="1" key="1">
    <citation type="submission" date="2023-07" db="EMBL/GenBank/DDBJ databases">
        <title>Genomic Encyclopedia of Type Strains, Phase IV (KMG-IV): sequencing the most valuable type-strain genomes for metagenomic binning, comparative biology and taxonomic classification.</title>
        <authorList>
            <person name="Goeker M."/>
        </authorList>
    </citation>
    <scope>NUCLEOTIDE SEQUENCE</scope>
    <source>
        <strain evidence="1">DSM 26174</strain>
    </source>
</reference>
<keyword evidence="2" id="KW-1185">Reference proteome</keyword>
<comment type="caution">
    <text evidence="1">The sequence shown here is derived from an EMBL/GenBank/DDBJ whole genome shotgun (WGS) entry which is preliminary data.</text>
</comment>
<dbReference type="EMBL" id="JAVDQD010000009">
    <property type="protein sequence ID" value="MDR6241527.1"/>
    <property type="molecule type" value="Genomic_DNA"/>
</dbReference>
<dbReference type="RefSeq" id="WP_309942376.1">
    <property type="nucleotide sequence ID" value="NZ_AP025307.1"/>
</dbReference>
<sequence length="575" mass="65573">MNRFKKIIFTVIAGSFITISCEKAPQKVNQLAIDKVSEMPERPNPYRMINWKEKAEDFDNYIFNWEQQGEYQPFIWKDGSRRNMDQETFGLYTVIGDVRQGPDKNNGEFHESLCALGALMGGGLVGVDKTDQDGHNYVKMAQNYFNTDNQWNIVMNNTTPEIALLGGGYGRDWWYDVFPNVLYYAVADIFPNVDGQDDILKSIAEQFYKADSVLEGDYDYSFFDYSKMEGQRNHIPYQQDAAAGHAYVMLSAYHKFKDSRYLDGAESALQALLNQKESRFYEVLMPFGALVASRLNAEHGKNIDYHKILDWTFDGCKAQDGRTGWGILNEKWGDYDMSGLQGSLIDGGGYMFLMNTIDMAWPLVPMVRYDHRYADAIGKWMLNAANASRFFYPSELPDKYQWLPEKKDISNNLIAYEGIKKYDMYNKPELEGISPVALGDGPNWQVNQPEISMFSIYGSAHVGIYGAMIEETDMPEIIKLNCLTTDFYRNEAYPTYLMYNPYQEDQEITYQVSSNKPVDLFDAITKEVVAKGIEKSSLVTLPANVSTLLVEVPAGSEIVKDGEKYIANDIVISYM</sequence>
<evidence type="ECO:0000313" key="2">
    <source>
        <dbReference type="Proteomes" id="UP001185092"/>
    </source>
</evidence>
<dbReference type="Proteomes" id="UP001185092">
    <property type="component" value="Unassembled WGS sequence"/>
</dbReference>
<accession>A0AAE4BV52</accession>